<proteinExistence type="predicted"/>
<evidence type="ECO:0000313" key="3">
    <source>
        <dbReference type="Proteomes" id="UP000032141"/>
    </source>
</evidence>
<reference evidence="2 3" key="1">
    <citation type="journal article" date="2014" name="Genome Biol.">
        <title>Transcriptome and methylome profiling reveals relics of genome dominance in the mesopolyploid Brassica oleracea.</title>
        <authorList>
            <person name="Parkin I.A."/>
            <person name="Koh C."/>
            <person name="Tang H."/>
            <person name="Robinson S.J."/>
            <person name="Kagale S."/>
            <person name="Clarke W.E."/>
            <person name="Town C.D."/>
            <person name="Nixon J."/>
            <person name="Krishnakumar V."/>
            <person name="Bidwell S.L."/>
            <person name="Denoeud F."/>
            <person name="Belcram H."/>
            <person name="Links M.G."/>
            <person name="Just J."/>
            <person name="Clarke C."/>
            <person name="Bender T."/>
            <person name="Huebert T."/>
            <person name="Mason A.S."/>
            <person name="Pires J.C."/>
            <person name="Barker G."/>
            <person name="Moore J."/>
            <person name="Walley P.G."/>
            <person name="Manoli S."/>
            <person name="Batley J."/>
            <person name="Edwards D."/>
            <person name="Nelson M.N."/>
            <person name="Wang X."/>
            <person name="Paterson A.H."/>
            <person name="King G."/>
            <person name="Bancroft I."/>
            <person name="Chalhoub B."/>
            <person name="Sharpe A.G."/>
        </authorList>
    </citation>
    <scope>NUCLEOTIDE SEQUENCE</scope>
    <source>
        <strain evidence="2 3">cv. TO1000</strain>
    </source>
</reference>
<dbReference type="EnsemblPlants" id="Bo1g051320.1">
    <property type="protein sequence ID" value="Bo1g051320.1"/>
    <property type="gene ID" value="Bo1g051320"/>
</dbReference>
<organism evidence="2 3">
    <name type="scientific">Brassica oleracea var. oleracea</name>
    <dbReference type="NCBI Taxonomy" id="109376"/>
    <lineage>
        <taxon>Eukaryota</taxon>
        <taxon>Viridiplantae</taxon>
        <taxon>Streptophyta</taxon>
        <taxon>Embryophyta</taxon>
        <taxon>Tracheophyta</taxon>
        <taxon>Spermatophyta</taxon>
        <taxon>Magnoliopsida</taxon>
        <taxon>eudicotyledons</taxon>
        <taxon>Gunneridae</taxon>
        <taxon>Pentapetalae</taxon>
        <taxon>rosids</taxon>
        <taxon>malvids</taxon>
        <taxon>Brassicales</taxon>
        <taxon>Brassicaceae</taxon>
        <taxon>Brassiceae</taxon>
        <taxon>Brassica</taxon>
    </lineage>
</organism>
<protein>
    <submittedName>
        <fullName evidence="2">Uncharacterized protein</fullName>
    </submittedName>
</protein>
<feature type="region of interest" description="Disordered" evidence="1">
    <location>
        <begin position="158"/>
        <end position="179"/>
    </location>
</feature>
<dbReference type="AlphaFoldDB" id="A0A0D3A782"/>
<keyword evidence="3" id="KW-1185">Reference proteome</keyword>
<dbReference type="Proteomes" id="UP000032141">
    <property type="component" value="Chromosome C1"/>
</dbReference>
<name>A0A0D3A782_BRAOL</name>
<evidence type="ECO:0000256" key="1">
    <source>
        <dbReference type="SAM" id="MobiDB-lite"/>
    </source>
</evidence>
<evidence type="ECO:0000313" key="2">
    <source>
        <dbReference type="EnsemblPlants" id="Bo1g051320.1"/>
    </source>
</evidence>
<dbReference type="STRING" id="109376.A0A0D3A782"/>
<accession>A0A0D3A782</accession>
<sequence>MFPEIFKALSARGIQKLFPIRGKARNLAKVEGSIVAGSLTAETSNFTSYYFAPTVRTRKRVPRRYDDGGVPTSYPIDGVPDIFCEIARFGGKMKEVWWSCEEDKHSAHTYILLNCEDAVTRYFESQQVRLDSLEDLLDVMAVGNPVMQRMLSERRAALGMPPRDPQESDPTRQQPSNPTNYFQDILRIVYDESFPCALRGIYFVVNVTSRLRRNLRYDGRLTTNRLSTLIRRNTPINTTTKEVEGAEAKAKAAQAYTEEASKTLRGRNICKMVTEEEEECVSGEEEECVAGLEREKPRSS</sequence>
<dbReference type="HOGENOM" id="CLU_929337_0_0_1"/>
<dbReference type="Gramene" id="Bo1g051320.1">
    <property type="protein sequence ID" value="Bo1g051320.1"/>
    <property type="gene ID" value="Bo1g051320"/>
</dbReference>
<reference evidence="2" key="2">
    <citation type="submission" date="2015-03" db="UniProtKB">
        <authorList>
            <consortium name="EnsemblPlants"/>
        </authorList>
    </citation>
    <scope>IDENTIFICATION</scope>
</reference>